<name>A0A9Q0MIT2_BLOTA</name>
<dbReference type="SUPFAM" id="SSF81606">
    <property type="entry name" value="PP2C-like"/>
    <property type="match status" value="1"/>
</dbReference>
<dbReference type="EMBL" id="JAPWDV010000001">
    <property type="protein sequence ID" value="KAJ6225147.1"/>
    <property type="molecule type" value="Genomic_DNA"/>
</dbReference>
<evidence type="ECO:0000313" key="3">
    <source>
        <dbReference type="Proteomes" id="UP001142055"/>
    </source>
</evidence>
<sequence>MANPYLFEPIRVKETHTGHGQYFEYSATNCQGWRNTQEDVHLTIPNFEENACLFAVFDGHNGIEVAAYVGEHLPNYIRNNSKYQSGRIEEGLKEAFVTLDNAIKKDVSVLQTIRNIKHPSIRTLAEPGISSGCTAVVCIIKNNIIYCANLGDSRCILSRNGKSISLSQDHNPDVPSENERITKAGGTVAQGRINSVINVSRAFGDHLFKDNNNLSVTEQMIIAVPDVTVDTYQNETDNFIVLMCDGIWNSMDNQEVVDYVQSKLEILSLSNITEQIINDILPDRFNFEQGIKGKDNMTIVIVKFIPKLPASQIEQ</sequence>
<dbReference type="Pfam" id="PF00481">
    <property type="entry name" value="PP2C"/>
    <property type="match status" value="1"/>
</dbReference>
<dbReference type="Gene3D" id="3.60.40.10">
    <property type="entry name" value="PPM-type phosphatase domain"/>
    <property type="match status" value="1"/>
</dbReference>
<dbReference type="InterPro" id="IPR001932">
    <property type="entry name" value="PPM-type_phosphatase-like_dom"/>
</dbReference>
<feature type="domain" description="PPM-type phosphatase" evidence="1">
    <location>
        <begin position="24"/>
        <end position="304"/>
    </location>
</feature>
<dbReference type="PANTHER" id="PTHR13832:SF827">
    <property type="entry name" value="PROTEIN PHOSPHATASE 1L"/>
    <property type="match status" value="1"/>
</dbReference>
<dbReference type="Proteomes" id="UP001142055">
    <property type="component" value="Chromosome 1"/>
</dbReference>
<dbReference type="InterPro" id="IPR036457">
    <property type="entry name" value="PPM-type-like_dom_sf"/>
</dbReference>
<comment type="caution">
    <text evidence="2">The sequence shown here is derived from an EMBL/GenBank/DDBJ whole genome shotgun (WGS) entry which is preliminary data.</text>
</comment>
<organism evidence="2 3">
    <name type="scientific">Blomia tropicalis</name>
    <name type="common">Mite</name>
    <dbReference type="NCBI Taxonomy" id="40697"/>
    <lineage>
        <taxon>Eukaryota</taxon>
        <taxon>Metazoa</taxon>
        <taxon>Ecdysozoa</taxon>
        <taxon>Arthropoda</taxon>
        <taxon>Chelicerata</taxon>
        <taxon>Arachnida</taxon>
        <taxon>Acari</taxon>
        <taxon>Acariformes</taxon>
        <taxon>Sarcoptiformes</taxon>
        <taxon>Astigmata</taxon>
        <taxon>Glycyphagoidea</taxon>
        <taxon>Echimyopodidae</taxon>
        <taxon>Blomia</taxon>
    </lineage>
</organism>
<dbReference type="OMA" id="CILIDFK"/>
<dbReference type="SMART" id="SM00331">
    <property type="entry name" value="PP2C_SIG"/>
    <property type="match status" value="1"/>
</dbReference>
<dbReference type="CDD" id="cd00143">
    <property type="entry name" value="PP2Cc"/>
    <property type="match status" value="1"/>
</dbReference>
<gene>
    <name evidence="2" type="ORF">RDWZM_003692</name>
</gene>
<evidence type="ECO:0000313" key="2">
    <source>
        <dbReference type="EMBL" id="KAJ6225147.1"/>
    </source>
</evidence>
<proteinExistence type="predicted"/>
<dbReference type="SMART" id="SM00332">
    <property type="entry name" value="PP2Cc"/>
    <property type="match status" value="1"/>
</dbReference>
<protein>
    <recommendedName>
        <fullName evidence="1">PPM-type phosphatase domain-containing protein</fullName>
    </recommendedName>
</protein>
<dbReference type="PANTHER" id="PTHR13832">
    <property type="entry name" value="PROTEIN PHOSPHATASE 2C"/>
    <property type="match status" value="1"/>
</dbReference>
<dbReference type="InterPro" id="IPR015655">
    <property type="entry name" value="PP2C"/>
</dbReference>
<dbReference type="PROSITE" id="PS51746">
    <property type="entry name" value="PPM_2"/>
    <property type="match status" value="1"/>
</dbReference>
<keyword evidence="3" id="KW-1185">Reference proteome</keyword>
<dbReference type="GO" id="GO:0004722">
    <property type="term" value="F:protein serine/threonine phosphatase activity"/>
    <property type="evidence" value="ECO:0007669"/>
    <property type="project" value="InterPro"/>
</dbReference>
<dbReference type="AlphaFoldDB" id="A0A9Q0MIT2"/>
<reference evidence="2" key="1">
    <citation type="submission" date="2022-12" db="EMBL/GenBank/DDBJ databases">
        <title>Genome assemblies of Blomia tropicalis.</title>
        <authorList>
            <person name="Cui Y."/>
        </authorList>
    </citation>
    <scope>NUCLEOTIDE SEQUENCE</scope>
    <source>
        <tissue evidence="2">Adult mites</tissue>
    </source>
</reference>
<dbReference type="OrthoDB" id="6486205at2759"/>
<evidence type="ECO:0000259" key="1">
    <source>
        <dbReference type="PROSITE" id="PS51746"/>
    </source>
</evidence>
<accession>A0A9Q0MIT2</accession>